<evidence type="ECO:0000256" key="2">
    <source>
        <dbReference type="ARBA" id="ARBA00023125"/>
    </source>
</evidence>
<reference evidence="8 9" key="1">
    <citation type="submission" date="2019-01" db="EMBL/GenBank/DDBJ databases">
        <title>Genome sequencing of the rare red list fungi Fomitopsis rosea.</title>
        <authorList>
            <person name="Buettner E."/>
            <person name="Kellner H."/>
        </authorList>
    </citation>
    <scope>NUCLEOTIDE SEQUENCE [LARGE SCALE GENOMIC DNA]</scope>
    <source>
        <strain evidence="8 9">DSM 105464</strain>
    </source>
</reference>
<dbReference type="AlphaFoldDB" id="A0A4Y9Z3E0"/>
<feature type="domain" description="Helicase ATP-binding" evidence="7">
    <location>
        <begin position="47"/>
        <end position="224"/>
    </location>
</feature>
<evidence type="ECO:0000256" key="5">
    <source>
        <dbReference type="ARBA" id="ARBA00034808"/>
    </source>
</evidence>
<feature type="compositionally biased region" description="Polar residues" evidence="6">
    <location>
        <begin position="517"/>
        <end position="545"/>
    </location>
</feature>
<dbReference type="GO" id="GO:0000724">
    <property type="term" value="P:double-strand break repair via homologous recombination"/>
    <property type="evidence" value="ECO:0007669"/>
    <property type="project" value="TreeGrafter"/>
</dbReference>
<dbReference type="GO" id="GO:0043138">
    <property type="term" value="F:3'-5' DNA helicase activity"/>
    <property type="evidence" value="ECO:0007669"/>
    <property type="project" value="UniProtKB-EC"/>
</dbReference>
<dbReference type="GO" id="GO:0003677">
    <property type="term" value="F:DNA binding"/>
    <property type="evidence" value="ECO:0007669"/>
    <property type="project" value="UniProtKB-KW"/>
</dbReference>
<evidence type="ECO:0000313" key="9">
    <source>
        <dbReference type="Proteomes" id="UP000298390"/>
    </source>
</evidence>
<dbReference type="InterPro" id="IPR011545">
    <property type="entry name" value="DEAD/DEAH_box_helicase_dom"/>
</dbReference>
<comment type="caution">
    <text evidence="8">The sequence shown here is derived from an EMBL/GenBank/DDBJ whole genome shotgun (WGS) entry which is preliminary data.</text>
</comment>
<evidence type="ECO:0000256" key="3">
    <source>
        <dbReference type="ARBA" id="ARBA00023235"/>
    </source>
</evidence>
<protein>
    <recommendedName>
        <fullName evidence="5">DNA 3'-5' helicase</fullName>
        <ecNumber evidence="5">5.6.2.4</ecNumber>
    </recommendedName>
</protein>
<dbReference type="GO" id="GO:0005524">
    <property type="term" value="F:ATP binding"/>
    <property type="evidence" value="ECO:0007669"/>
    <property type="project" value="InterPro"/>
</dbReference>
<sequence length="854" mass="92989">MNTVSSPSMSELPDDYNWTSAEGLLRLGSLLRPLLPFEPRAFQLYDSACILNGIDVVCITAAGDGKTALIYIPAMVREDSITVVVEPTNYLESDVAAKLVEKGVSSVVINRDTLGDASRDGRDLWNEVKACRYRVITLAPETLGSEAFRRVINDPEFRRRWRVFVMDEAHLCDLWGADFRKAFSDVWTIRSRAPEHVAFMALSASVEPGRQTAQVLRCLGFCRGRCHMDRRDCERININIIFRDVQYAYSGYDFRDLNWLVPENMTKAGDVPKRLVFCETIELGHRVTLYLRSLLPAHLKRKDGFAALMETGDEQRTSLLKAVVVFPRGKTAAAVIQEIGRAVREGDEQGEAIIYVPKGDLQAALEYANSDVDLRLLETHADLRASASDPSQPAVDESMFDIVFDIDRTPAAAANASKALRSLPTASVPQKSAAKPGSTKKGTVPKQPAKPTARTAPSASDRQCLSLRLMVAAHARGFCVTRQINIIYGNPGTTHDCGRCSSCMEYPVPLARSLSDSVAAPQSQTSKAKVTATTGSTDENQQATVKDTEVDAVRAADDKGLSNASAPAGQHGLAASQAGLATCQASAKESLPQAPLFKLLVKDVDRIASDLLAAAHVVRQKSTPGDGLFVGANNFLSLSFRKAIARDFLSLDSQDTLALCLKTWRYWDIAGDALWEVVRPMVICMRAELIERHEDGKAKRRARDQERRAENASVHAQLTAVGLANVKRVSLVMPVKPEARLGPPLGTVLPVLSSSVGAASGNLSNVPQNSILQAIPPDRFYGSTISPNRRVEKRAGDALDRDAGHVKHPRLPKLHFKRASFAAASVSVGTEMAQRSDAPLTCTSLETALGQQHT</sequence>
<dbReference type="GO" id="GO:0005737">
    <property type="term" value="C:cytoplasm"/>
    <property type="evidence" value="ECO:0007669"/>
    <property type="project" value="TreeGrafter"/>
</dbReference>
<dbReference type="PANTHER" id="PTHR13710">
    <property type="entry name" value="DNA HELICASE RECQ FAMILY MEMBER"/>
    <property type="match status" value="1"/>
</dbReference>
<dbReference type="EMBL" id="SEKV01000016">
    <property type="protein sequence ID" value="TFY69094.1"/>
    <property type="molecule type" value="Genomic_DNA"/>
</dbReference>
<dbReference type="STRING" id="34475.A0A4Y9Z3E0"/>
<evidence type="ECO:0000259" key="7">
    <source>
        <dbReference type="PROSITE" id="PS51192"/>
    </source>
</evidence>
<evidence type="ECO:0000313" key="8">
    <source>
        <dbReference type="EMBL" id="TFY69094.1"/>
    </source>
</evidence>
<keyword evidence="3" id="KW-0413">Isomerase</keyword>
<dbReference type="Pfam" id="PF00270">
    <property type="entry name" value="DEAD"/>
    <property type="match status" value="1"/>
</dbReference>
<evidence type="ECO:0000256" key="4">
    <source>
        <dbReference type="ARBA" id="ARBA00034617"/>
    </source>
</evidence>
<gene>
    <name evidence="8" type="ORF">EVJ58_g609</name>
</gene>
<feature type="region of interest" description="Disordered" evidence="6">
    <location>
        <begin position="419"/>
        <end position="460"/>
    </location>
</feature>
<dbReference type="PROSITE" id="PS51192">
    <property type="entry name" value="HELICASE_ATP_BIND_1"/>
    <property type="match status" value="1"/>
</dbReference>
<dbReference type="CDD" id="cd18785">
    <property type="entry name" value="SF2_C"/>
    <property type="match status" value="1"/>
</dbReference>
<dbReference type="SMART" id="SM00487">
    <property type="entry name" value="DEXDc"/>
    <property type="match status" value="1"/>
</dbReference>
<comment type="catalytic activity">
    <reaction evidence="4">
        <text>Couples ATP hydrolysis with the unwinding of duplex DNA by translocating in the 3'-5' direction.</text>
        <dbReference type="EC" id="5.6.2.4"/>
    </reaction>
</comment>
<dbReference type="Gene3D" id="3.40.50.300">
    <property type="entry name" value="P-loop containing nucleotide triphosphate hydrolases"/>
    <property type="match status" value="1"/>
</dbReference>
<dbReference type="InterPro" id="IPR027417">
    <property type="entry name" value="P-loop_NTPase"/>
</dbReference>
<proteinExistence type="inferred from homology"/>
<name>A0A4Y9Z3E0_9APHY</name>
<comment type="similarity">
    <text evidence="1">Belongs to the helicase family. RecQ subfamily.</text>
</comment>
<accession>A0A4Y9Z3E0</accession>
<dbReference type="GO" id="GO:0009378">
    <property type="term" value="F:four-way junction helicase activity"/>
    <property type="evidence" value="ECO:0007669"/>
    <property type="project" value="TreeGrafter"/>
</dbReference>
<evidence type="ECO:0000256" key="6">
    <source>
        <dbReference type="SAM" id="MobiDB-lite"/>
    </source>
</evidence>
<dbReference type="GO" id="GO:0005694">
    <property type="term" value="C:chromosome"/>
    <property type="evidence" value="ECO:0007669"/>
    <property type="project" value="TreeGrafter"/>
</dbReference>
<dbReference type="InterPro" id="IPR014001">
    <property type="entry name" value="Helicase_ATP-bd"/>
</dbReference>
<dbReference type="SUPFAM" id="SSF52540">
    <property type="entry name" value="P-loop containing nucleoside triphosphate hydrolases"/>
    <property type="match status" value="1"/>
</dbReference>
<organism evidence="8 9">
    <name type="scientific">Rhodofomes roseus</name>
    <dbReference type="NCBI Taxonomy" id="34475"/>
    <lineage>
        <taxon>Eukaryota</taxon>
        <taxon>Fungi</taxon>
        <taxon>Dikarya</taxon>
        <taxon>Basidiomycota</taxon>
        <taxon>Agaricomycotina</taxon>
        <taxon>Agaricomycetes</taxon>
        <taxon>Polyporales</taxon>
        <taxon>Rhodofomes</taxon>
    </lineage>
</organism>
<dbReference type="Proteomes" id="UP000298390">
    <property type="component" value="Unassembled WGS sequence"/>
</dbReference>
<feature type="region of interest" description="Disordered" evidence="6">
    <location>
        <begin position="517"/>
        <end position="548"/>
    </location>
</feature>
<evidence type="ECO:0000256" key="1">
    <source>
        <dbReference type="ARBA" id="ARBA00005446"/>
    </source>
</evidence>
<keyword evidence="2" id="KW-0238">DNA-binding</keyword>
<dbReference type="EC" id="5.6.2.4" evidence="5"/>
<dbReference type="PANTHER" id="PTHR13710:SF105">
    <property type="entry name" value="ATP-DEPENDENT DNA HELICASE Q1"/>
    <property type="match status" value="1"/>
</dbReference>